<reference evidence="1 2" key="1">
    <citation type="submission" date="2024-08" db="EMBL/GenBank/DDBJ databases">
        <title>Clostridium lapicellarii sp. nov., and Clostridium renhuaiense sp. nov., two species isolated from the mud in a fermentation cellar used for producing sauce-flavour Chinese liquors.</title>
        <authorList>
            <person name="Yang F."/>
            <person name="Wang H."/>
            <person name="Chen L.Q."/>
            <person name="Zhou N."/>
            <person name="Lu J.J."/>
            <person name="Pu X.X."/>
            <person name="Wan B."/>
            <person name="Wang L."/>
            <person name="Liu S.J."/>
        </authorList>
    </citation>
    <scope>NUCLEOTIDE SEQUENCE [LARGE SCALE GENOMIC DNA]</scope>
    <source>
        <strain evidence="1 2">MT-5</strain>
    </source>
</reference>
<dbReference type="EMBL" id="JBGEWD010000001">
    <property type="protein sequence ID" value="MEY7999110.1"/>
    <property type="molecule type" value="Genomic_DNA"/>
</dbReference>
<organism evidence="1 2">
    <name type="scientific">Clostridium moutaii</name>
    <dbReference type="NCBI Taxonomy" id="3240932"/>
    <lineage>
        <taxon>Bacteria</taxon>
        <taxon>Bacillati</taxon>
        <taxon>Bacillota</taxon>
        <taxon>Clostridia</taxon>
        <taxon>Eubacteriales</taxon>
        <taxon>Clostridiaceae</taxon>
        <taxon>Clostridium</taxon>
    </lineage>
</organism>
<gene>
    <name evidence="1" type="ORF">AB8U03_02655</name>
</gene>
<protein>
    <submittedName>
        <fullName evidence="1">Uroporphyrinogen decarboxylase family protein</fullName>
    </submittedName>
</protein>
<keyword evidence="2" id="KW-1185">Reference proteome</keyword>
<evidence type="ECO:0000313" key="2">
    <source>
        <dbReference type="Proteomes" id="UP001564657"/>
    </source>
</evidence>
<evidence type="ECO:0000313" key="1">
    <source>
        <dbReference type="EMBL" id="MEY7999110.1"/>
    </source>
</evidence>
<dbReference type="Gene3D" id="3.20.20.210">
    <property type="match status" value="1"/>
</dbReference>
<dbReference type="Proteomes" id="UP001564657">
    <property type="component" value="Unassembled WGS sequence"/>
</dbReference>
<dbReference type="InterPro" id="IPR038071">
    <property type="entry name" value="UROD/MetE-like_sf"/>
</dbReference>
<dbReference type="SUPFAM" id="SSF51726">
    <property type="entry name" value="UROD/MetE-like"/>
    <property type="match status" value="1"/>
</dbReference>
<comment type="caution">
    <text evidence="1">The sequence shown here is derived from an EMBL/GenBank/DDBJ whole genome shotgun (WGS) entry which is preliminary data.</text>
</comment>
<accession>A0ABV4BKP4</accession>
<proteinExistence type="predicted"/>
<name>A0ABV4BKP4_9CLOT</name>
<sequence length="89" mass="9923">MYKRIIQNGISGLLKKLGDRMCIQGGFPTLTLYIGTKEQCINHAKMLIDEIAVDGGYIFGTDKSMISPADGKAENLKKVNDFVNKYESY</sequence>